<evidence type="ECO:0008006" key="4">
    <source>
        <dbReference type="Google" id="ProtNLM"/>
    </source>
</evidence>
<feature type="compositionally biased region" description="Basic residues" evidence="1">
    <location>
        <begin position="397"/>
        <end position="406"/>
    </location>
</feature>
<dbReference type="InterPro" id="IPR053221">
    <property type="entry name" value="Burnettramic_acid_biosynth"/>
</dbReference>
<dbReference type="PANTHER" id="PTHR38887:SF1">
    <property type="entry name" value="RAS MODIFICATION PROTEIN ERF4"/>
    <property type="match status" value="1"/>
</dbReference>
<feature type="compositionally biased region" description="Basic and acidic residues" evidence="1">
    <location>
        <begin position="379"/>
        <end position="396"/>
    </location>
</feature>
<evidence type="ECO:0000256" key="1">
    <source>
        <dbReference type="SAM" id="MobiDB-lite"/>
    </source>
</evidence>
<name>A0A135RV51_9PEZI</name>
<feature type="region of interest" description="Disordered" evidence="1">
    <location>
        <begin position="17"/>
        <end position="63"/>
    </location>
</feature>
<dbReference type="EMBL" id="JFFI01002660">
    <property type="protein sequence ID" value="KXH27583.1"/>
    <property type="molecule type" value="Genomic_DNA"/>
</dbReference>
<dbReference type="AlphaFoldDB" id="A0A135RV51"/>
<sequence>MLNRRGPISKIVGSAVDAAKKFEGDQKHPSAPQQNNNVPSQKAQAGSSVASGPTTVAQQQATGDDFEVDEDWALSLDEAQHALSQSSGNQHGAPVEDIEEMLAQFIVQHPPPEASNLGSERHRLPMPVILPQRRPEARHRGFVRAYAPVLEECGIDQASWLEFLDGFESSIKGSPWFGVVNAGVMGADLAHTVVGGFAPITMLVTLAVQMGLEMSRRGYVNYKQNNYLEVMNENFFKPRGLYALVVKYKPSSSEVVENVDLASNITQAVEGSEKQSKWKKLLHSSSTRTKSEADIPEPAPLVFPELDKMDEGQKQNMVKKIGDSISKYYDRKATDRFRKEHPDSKLMPEASSEEEGPDASSSNEGHKGPIRRLKHRRQQRFEDSGREPRFGKEAREKRKRNRPLKKLLRQDALYLMVVNLPTSDEMDAVLAQVEGQS</sequence>
<proteinExistence type="predicted"/>
<evidence type="ECO:0000313" key="2">
    <source>
        <dbReference type="EMBL" id="KXH27583.1"/>
    </source>
</evidence>
<keyword evidence="3" id="KW-1185">Reference proteome</keyword>
<feature type="compositionally biased region" description="Basic residues" evidence="1">
    <location>
        <begin position="368"/>
        <end position="378"/>
    </location>
</feature>
<reference evidence="2 3" key="1">
    <citation type="submission" date="2014-02" db="EMBL/GenBank/DDBJ databases">
        <title>The genome sequence of Colletotrichum salicis CBS 607.94.</title>
        <authorList>
            <person name="Baroncelli R."/>
            <person name="Thon M.R."/>
        </authorList>
    </citation>
    <scope>NUCLEOTIDE SEQUENCE [LARGE SCALE GENOMIC DNA]</scope>
    <source>
        <strain evidence="2 3">CBS 607.94</strain>
    </source>
</reference>
<feature type="compositionally biased region" description="Polar residues" evidence="1">
    <location>
        <begin position="31"/>
        <end position="62"/>
    </location>
</feature>
<dbReference type="Proteomes" id="UP000070121">
    <property type="component" value="Unassembled WGS sequence"/>
</dbReference>
<feature type="compositionally biased region" description="Basic and acidic residues" evidence="1">
    <location>
        <begin position="332"/>
        <end position="346"/>
    </location>
</feature>
<comment type="caution">
    <text evidence="2">The sequence shown here is derived from an EMBL/GenBank/DDBJ whole genome shotgun (WGS) entry which is preliminary data.</text>
</comment>
<dbReference type="OrthoDB" id="3433125at2759"/>
<accession>A0A135RV51</accession>
<dbReference type="PANTHER" id="PTHR38887">
    <property type="entry name" value="CHROMOSOME 21, WHOLE GENOME SHOTGUN SEQUENCE"/>
    <property type="match status" value="1"/>
</dbReference>
<protein>
    <recommendedName>
        <fullName evidence="4">FAD binding domain-containing protein</fullName>
    </recommendedName>
</protein>
<feature type="region of interest" description="Disordered" evidence="1">
    <location>
        <begin position="332"/>
        <end position="406"/>
    </location>
</feature>
<dbReference type="STRING" id="1209931.A0A135RV51"/>
<gene>
    <name evidence="2" type="ORF">CSAL01_00750</name>
</gene>
<evidence type="ECO:0000313" key="3">
    <source>
        <dbReference type="Proteomes" id="UP000070121"/>
    </source>
</evidence>
<feature type="compositionally biased region" description="Basic and acidic residues" evidence="1">
    <location>
        <begin position="18"/>
        <end position="28"/>
    </location>
</feature>
<organism evidence="2 3">
    <name type="scientific">Colletotrichum salicis</name>
    <dbReference type="NCBI Taxonomy" id="1209931"/>
    <lineage>
        <taxon>Eukaryota</taxon>
        <taxon>Fungi</taxon>
        <taxon>Dikarya</taxon>
        <taxon>Ascomycota</taxon>
        <taxon>Pezizomycotina</taxon>
        <taxon>Sordariomycetes</taxon>
        <taxon>Hypocreomycetidae</taxon>
        <taxon>Glomerellales</taxon>
        <taxon>Glomerellaceae</taxon>
        <taxon>Colletotrichum</taxon>
        <taxon>Colletotrichum acutatum species complex</taxon>
    </lineage>
</organism>